<evidence type="ECO:0000259" key="1">
    <source>
        <dbReference type="Pfam" id="PF19837"/>
    </source>
</evidence>
<dbReference type="EMBL" id="VRZA01000001">
    <property type="protein sequence ID" value="TXS95947.1"/>
    <property type="molecule type" value="Genomic_DNA"/>
</dbReference>
<feature type="domain" description="DUF6316" evidence="1">
    <location>
        <begin position="7"/>
        <end position="57"/>
    </location>
</feature>
<proteinExistence type="predicted"/>
<dbReference type="AlphaFoldDB" id="A0A5C9A8Q1"/>
<dbReference type="Proteomes" id="UP000321039">
    <property type="component" value="Unassembled WGS sequence"/>
</dbReference>
<evidence type="ECO:0000313" key="2">
    <source>
        <dbReference type="EMBL" id="TXS95947.1"/>
    </source>
</evidence>
<organism evidence="2 3">
    <name type="scientific">Parahaliea maris</name>
    <dbReference type="NCBI Taxonomy" id="2716870"/>
    <lineage>
        <taxon>Bacteria</taxon>
        <taxon>Pseudomonadati</taxon>
        <taxon>Pseudomonadota</taxon>
        <taxon>Gammaproteobacteria</taxon>
        <taxon>Cellvibrionales</taxon>
        <taxon>Halieaceae</taxon>
        <taxon>Parahaliea</taxon>
    </lineage>
</organism>
<sequence length="78" mass="9120">MTELRGTDSDLNSHSKPSRFFMDAGKWYFHTREGGIEGPYDYLYEAERDLEAYVNMFASSVQAHSGPLELQPLEMRWR</sequence>
<comment type="caution">
    <text evidence="2">The sequence shown here is derived from an EMBL/GenBank/DDBJ whole genome shotgun (WGS) entry which is preliminary data.</text>
</comment>
<protein>
    <recommendedName>
        <fullName evidence="1">DUF6316 domain-containing protein</fullName>
    </recommendedName>
</protein>
<evidence type="ECO:0000313" key="3">
    <source>
        <dbReference type="Proteomes" id="UP000321039"/>
    </source>
</evidence>
<keyword evidence="3" id="KW-1185">Reference proteome</keyword>
<reference evidence="2 3" key="1">
    <citation type="submission" date="2019-08" db="EMBL/GenBank/DDBJ databases">
        <title>Parahaliea maris sp. nov., isolated from the surface seawater.</title>
        <authorList>
            <person name="Liu Y."/>
        </authorList>
    </citation>
    <scope>NUCLEOTIDE SEQUENCE [LARGE SCALE GENOMIC DNA]</scope>
    <source>
        <strain evidence="2 3">HSLHS9</strain>
    </source>
</reference>
<dbReference type="InterPro" id="IPR045630">
    <property type="entry name" value="DUF6316"/>
</dbReference>
<dbReference type="Pfam" id="PF19837">
    <property type="entry name" value="DUF6316"/>
    <property type="match status" value="1"/>
</dbReference>
<name>A0A5C9A8Q1_9GAMM</name>
<accession>A0A5C9A8Q1</accession>
<dbReference type="RefSeq" id="WP_148066217.1">
    <property type="nucleotide sequence ID" value="NZ_VRZA01000001.1"/>
</dbReference>
<gene>
    <name evidence="2" type="ORF">FV139_00080</name>
</gene>